<dbReference type="PANTHER" id="PTHR42928">
    <property type="entry name" value="TRICARBOXYLATE-BINDING PROTEIN"/>
    <property type="match status" value="1"/>
</dbReference>
<evidence type="ECO:0000313" key="2">
    <source>
        <dbReference type="EMBL" id="XFO69341.1"/>
    </source>
</evidence>
<dbReference type="Proteomes" id="UP000216752">
    <property type="component" value="Chromosome"/>
</dbReference>
<name>A0ABZ3IUD2_9FIRM</name>
<dbReference type="InterPro" id="IPR005064">
    <property type="entry name" value="BUG"/>
</dbReference>
<accession>A0ABZ3IUD2</accession>
<dbReference type="Pfam" id="PF03401">
    <property type="entry name" value="TctC"/>
    <property type="match status" value="1"/>
</dbReference>
<reference evidence="2" key="1">
    <citation type="submission" date="2024-05" db="EMBL/GenBank/DDBJ databases">
        <title>Isolation and characterization of Sporomusa carbonis sp. nov., a carboxydotrophic hydrogenogen in the genus of Sporomusa isolated from a charcoal burning pile.</title>
        <authorList>
            <person name="Boeer T."/>
            <person name="Rosenbaum F."/>
            <person name="Eysell L."/>
            <person name="Mueller V."/>
            <person name="Daniel R."/>
            <person name="Poehlein A."/>
        </authorList>
    </citation>
    <scope>NUCLEOTIDE SEQUENCE [LARGE SCALE GENOMIC DNA]</scope>
    <source>
        <strain evidence="2">DSM 10669</strain>
    </source>
</reference>
<keyword evidence="3" id="KW-1185">Reference proteome</keyword>
<dbReference type="EMBL" id="CP155573">
    <property type="protein sequence ID" value="XFO69341.1"/>
    <property type="molecule type" value="Genomic_DNA"/>
</dbReference>
<gene>
    <name evidence="2" type="ORF">SPSIL_055730</name>
</gene>
<dbReference type="Gene3D" id="3.40.190.10">
    <property type="entry name" value="Periplasmic binding protein-like II"/>
    <property type="match status" value="1"/>
</dbReference>
<proteinExistence type="inferred from homology"/>
<dbReference type="InterPro" id="IPR042100">
    <property type="entry name" value="Bug_dom1"/>
</dbReference>
<dbReference type="SUPFAM" id="SSF53850">
    <property type="entry name" value="Periplasmic binding protein-like II"/>
    <property type="match status" value="1"/>
</dbReference>
<dbReference type="Gene3D" id="3.40.190.150">
    <property type="entry name" value="Bordetella uptake gene, domain 1"/>
    <property type="match status" value="1"/>
</dbReference>
<organism evidence="2 3">
    <name type="scientific">Sporomusa silvacetica DSM 10669</name>
    <dbReference type="NCBI Taxonomy" id="1123289"/>
    <lineage>
        <taxon>Bacteria</taxon>
        <taxon>Bacillati</taxon>
        <taxon>Bacillota</taxon>
        <taxon>Negativicutes</taxon>
        <taxon>Selenomonadales</taxon>
        <taxon>Sporomusaceae</taxon>
        <taxon>Sporomusa</taxon>
    </lineage>
</organism>
<comment type="similarity">
    <text evidence="1">Belongs to the UPF0065 (bug) family.</text>
</comment>
<sequence>MGTPVHITGEIFAKEAGINIAQVPFRGDSEALAALLGGHIQLIFAYNPAVLKEHVKSGTIRILGVAEENRLTIPEFENVPTFIEQGINVAFSFWNGISAPKGLPAAEKARLAAGLKEMINDPEFKKNMEELGMTVQYLRPNEFSERWIEDNAKLTKIVKETGIAELIASQKK</sequence>
<evidence type="ECO:0008006" key="4">
    <source>
        <dbReference type="Google" id="ProtNLM"/>
    </source>
</evidence>
<protein>
    <recommendedName>
        <fullName evidence="4">Tripartite tricarboxylate transporter family receptor</fullName>
    </recommendedName>
</protein>
<evidence type="ECO:0000256" key="1">
    <source>
        <dbReference type="ARBA" id="ARBA00006987"/>
    </source>
</evidence>
<dbReference type="CDD" id="cd07012">
    <property type="entry name" value="PBP2_Bug_TTT"/>
    <property type="match status" value="1"/>
</dbReference>
<dbReference type="PANTHER" id="PTHR42928:SF5">
    <property type="entry name" value="BLR1237 PROTEIN"/>
    <property type="match status" value="1"/>
</dbReference>
<evidence type="ECO:0000313" key="3">
    <source>
        <dbReference type="Proteomes" id="UP000216752"/>
    </source>
</evidence>